<dbReference type="EMBL" id="CP003283">
    <property type="protein sequence ID" value="AFL96822.1"/>
    <property type="molecule type" value="Genomic_DNA"/>
</dbReference>
<feature type="transmembrane region" description="Helical" evidence="1">
    <location>
        <begin position="39"/>
        <end position="58"/>
    </location>
</feature>
<evidence type="ECO:0000256" key="1">
    <source>
        <dbReference type="SAM" id="Phobius"/>
    </source>
</evidence>
<organism evidence="2 3">
    <name type="scientific">Ornithobacterium rhinotracheale (strain ATCC 51463 / DSM 15997 / CCUG 23171 / CIP 104009 / LMG 9086)</name>
    <dbReference type="NCBI Taxonomy" id="867902"/>
    <lineage>
        <taxon>Bacteria</taxon>
        <taxon>Pseudomonadati</taxon>
        <taxon>Bacteroidota</taxon>
        <taxon>Flavobacteriia</taxon>
        <taxon>Flavobacteriales</taxon>
        <taxon>Weeksellaceae</taxon>
        <taxon>Ornithobacterium</taxon>
    </lineage>
</organism>
<keyword evidence="1" id="KW-0812">Transmembrane</keyword>
<evidence type="ECO:0000313" key="2">
    <source>
        <dbReference type="EMBL" id="AFL96822.1"/>
    </source>
</evidence>
<name>I3ZYN8_ORNRL</name>
<dbReference type="HOGENOM" id="CLU_1684807_0_0_10"/>
<evidence type="ECO:0000313" key="3">
    <source>
        <dbReference type="Proteomes" id="UP000006051"/>
    </source>
</evidence>
<keyword evidence="3" id="KW-1185">Reference proteome</keyword>
<proteinExistence type="predicted"/>
<protein>
    <submittedName>
        <fullName evidence="2">Uncharacterized protein</fullName>
    </submittedName>
</protein>
<accession>I3ZYN8</accession>
<dbReference type="AlphaFoldDB" id="I3ZYN8"/>
<reference evidence="2 3" key="1">
    <citation type="submission" date="2012-06" db="EMBL/GenBank/DDBJ databases">
        <title>The complete genome of Ornithobacterium rhinotracheale DSM 15997.</title>
        <authorList>
            <consortium name="US DOE Joint Genome Institute (JGI-PGF)"/>
            <person name="Lucas S."/>
            <person name="Copeland A."/>
            <person name="Lapidus A."/>
            <person name="Goodwin L."/>
            <person name="Pitluck S."/>
            <person name="Peters L."/>
            <person name="Mikhailova N."/>
            <person name="Teshima H."/>
            <person name="Kyrpides N."/>
            <person name="Mavromatis K."/>
            <person name="Pagani I."/>
            <person name="Ivanova N."/>
            <person name="Ovchinnikova G."/>
            <person name="Zeytun A."/>
            <person name="Detter J.C."/>
            <person name="Han C."/>
            <person name="Land M."/>
            <person name="Hauser L."/>
            <person name="Markowitz V."/>
            <person name="Cheng J.-F."/>
            <person name="Hugenholtz P."/>
            <person name="Woyke T."/>
            <person name="Wu D."/>
            <person name="Lang E."/>
            <person name="Kopitz M."/>
            <person name="Brambilla E."/>
            <person name="Klenk H.-P."/>
            <person name="Eisen J.A."/>
        </authorList>
    </citation>
    <scope>NUCLEOTIDE SEQUENCE [LARGE SCALE GENOMIC DNA]</scope>
    <source>
        <strain evidence="3">ATCC 51463 / DSM 15997 / CCUG 23171 / LMG 9086</strain>
    </source>
</reference>
<keyword evidence="1" id="KW-0472">Membrane</keyword>
<dbReference type="Proteomes" id="UP000006051">
    <property type="component" value="Chromosome"/>
</dbReference>
<gene>
    <name evidence="2" type="ordered locus">Ornrh_0621</name>
</gene>
<dbReference type="STRING" id="867902.Ornrh_0621"/>
<keyword evidence="1" id="KW-1133">Transmembrane helix</keyword>
<sequence>MKQCVQYIINCDKFNIFFLFSSRKSVNTHTHTHTHTHNYIPYNIVCLFACANASFLYLKTKNIVASLLLAILYCIKRLKPKFRLGALALCLSKNKCFCSAPHCKILLFIHSHGTSFLVECFFSYLIFLSKQIGKLLCRVRYENSRQSFLSFGLAVEIP</sequence>
<dbReference type="KEGG" id="orh:Ornrh_0621"/>